<name>A0A371CPU4_9APHY</name>
<accession>A0A371CPU4</accession>
<evidence type="ECO:0000313" key="1">
    <source>
        <dbReference type="EMBL" id="RDX42319.1"/>
    </source>
</evidence>
<dbReference type="OrthoDB" id="2758166at2759"/>
<proteinExistence type="predicted"/>
<feature type="non-terminal residue" evidence="1">
    <location>
        <position position="54"/>
    </location>
</feature>
<reference evidence="1 2" key="1">
    <citation type="journal article" date="2018" name="Biotechnol. Biofuels">
        <title>Integrative visual omics of the white-rot fungus Polyporus brumalis exposes the biotechnological potential of its oxidative enzymes for delignifying raw plant biomass.</title>
        <authorList>
            <person name="Miyauchi S."/>
            <person name="Rancon A."/>
            <person name="Drula E."/>
            <person name="Hage H."/>
            <person name="Chaduli D."/>
            <person name="Favel A."/>
            <person name="Grisel S."/>
            <person name="Henrissat B."/>
            <person name="Herpoel-Gimbert I."/>
            <person name="Ruiz-Duenas F.J."/>
            <person name="Chevret D."/>
            <person name="Hainaut M."/>
            <person name="Lin J."/>
            <person name="Wang M."/>
            <person name="Pangilinan J."/>
            <person name="Lipzen A."/>
            <person name="Lesage-Meessen L."/>
            <person name="Navarro D."/>
            <person name="Riley R."/>
            <person name="Grigoriev I.V."/>
            <person name="Zhou S."/>
            <person name="Raouche S."/>
            <person name="Rosso M.N."/>
        </authorList>
    </citation>
    <scope>NUCLEOTIDE SEQUENCE [LARGE SCALE GENOMIC DNA]</scope>
    <source>
        <strain evidence="1 2">BRFM 1820</strain>
    </source>
</reference>
<dbReference type="Proteomes" id="UP000256964">
    <property type="component" value="Unassembled WGS sequence"/>
</dbReference>
<protein>
    <recommendedName>
        <fullName evidence="3">F-box domain-containing protein</fullName>
    </recommendedName>
</protein>
<evidence type="ECO:0000313" key="2">
    <source>
        <dbReference type="Proteomes" id="UP000256964"/>
    </source>
</evidence>
<dbReference type="EMBL" id="KZ857487">
    <property type="protein sequence ID" value="RDX42319.1"/>
    <property type="molecule type" value="Genomic_DNA"/>
</dbReference>
<gene>
    <name evidence="1" type="ORF">OH76DRAFT_1392055</name>
</gene>
<evidence type="ECO:0008006" key="3">
    <source>
        <dbReference type="Google" id="ProtNLM"/>
    </source>
</evidence>
<keyword evidence="2" id="KW-1185">Reference proteome</keyword>
<dbReference type="AlphaFoldDB" id="A0A371CPU4"/>
<sequence length="54" mass="6285">MDVQELRQLEARRMLFPGEVTDNIIDHLHDDTESLQATALVSRSWLPSSQHHLF</sequence>
<organism evidence="1 2">
    <name type="scientific">Lentinus brumalis</name>
    <dbReference type="NCBI Taxonomy" id="2498619"/>
    <lineage>
        <taxon>Eukaryota</taxon>
        <taxon>Fungi</taxon>
        <taxon>Dikarya</taxon>
        <taxon>Basidiomycota</taxon>
        <taxon>Agaricomycotina</taxon>
        <taxon>Agaricomycetes</taxon>
        <taxon>Polyporales</taxon>
        <taxon>Polyporaceae</taxon>
        <taxon>Lentinus</taxon>
    </lineage>
</organism>